<dbReference type="Pfam" id="PF13320">
    <property type="entry name" value="GH123_cat"/>
    <property type="match status" value="1"/>
</dbReference>
<accession>A0A1Q8E5W8</accession>
<dbReference type="RefSeq" id="WP_075105418.1">
    <property type="nucleotide sequence ID" value="NZ_MSJM01000008.1"/>
</dbReference>
<dbReference type="EMBL" id="MSJM01000008">
    <property type="protein sequence ID" value="OLF47177.1"/>
    <property type="molecule type" value="Genomic_DNA"/>
</dbReference>
<dbReference type="InterPro" id="IPR025150">
    <property type="entry name" value="GH123_cat"/>
</dbReference>
<dbReference type="InterPro" id="IPR053850">
    <property type="entry name" value="Glyco_hydro_123_N_2"/>
</dbReference>
<feature type="domain" description="Glycoside hydrolase 123 catalytic" evidence="2">
    <location>
        <begin position="210"/>
        <end position="541"/>
    </location>
</feature>
<evidence type="ECO:0000259" key="3">
    <source>
        <dbReference type="Pfam" id="PF22680"/>
    </source>
</evidence>
<name>A0A1Q8E5W8_9STRE</name>
<evidence type="ECO:0000313" key="4">
    <source>
        <dbReference type="EMBL" id="OLF47177.1"/>
    </source>
</evidence>
<keyword evidence="5" id="KW-1185">Reference proteome</keyword>
<feature type="domain" description="Glycoside hydrolase 123 N-terminal" evidence="3">
    <location>
        <begin position="31"/>
        <end position="173"/>
    </location>
</feature>
<protein>
    <submittedName>
        <fullName evidence="4">Uncharacterized protein</fullName>
    </submittedName>
</protein>
<dbReference type="OrthoDB" id="197680at2"/>
<evidence type="ECO:0000259" key="2">
    <source>
        <dbReference type="Pfam" id="PF13320"/>
    </source>
</evidence>
<comment type="caution">
    <text evidence="4">The sequence shown here is derived from an EMBL/GenBank/DDBJ whole genome shotgun (WGS) entry which is preliminary data.</text>
</comment>
<keyword evidence="1" id="KW-0175">Coiled coil</keyword>
<proteinExistence type="predicted"/>
<organism evidence="4 5">
    <name type="scientific">Streptococcus cuniculi</name>
    <dbReference type="NCBI Taxonomy" id="1432788"/>
    <lineage>
        <taxon>Bacteria</taxon>
        <taxon>Bacillati</taxon>
        <taxon>Bacillota</taxon>
        <taxon>Bacilli</taxon>
        <taxon>Lactobacillales</taxon>
        <taxon>Streptococcaceae</taxon>
        <taxon>Streptococcus</taxon>
    </lineage>
</organism>
<sequence>MTPKTIEQDKEDFARKSQEELQNQELLVGSFTDSNRQYRQVDYNSCVEKSCRSQQIVAWRNDIAVSQITVVAKDQDLHNVSVLIDDFVDGHKCLTSEHISATFVKSVMAYTGMLGYGSTTRPIPDGNREEATEVLYSSHPIDIHAYHLQNIWITINIPKDTVAGNYCGKIKIVADELKKPLEFFYSLKVQDLVLYDVVDFKNEGFDIELWQNPYAVAEYYNLFPFSEEHFAVLRPHMEKYKEIGGHALTVTIVDEAWGGQTYSKNTLKFPSMVKWICSIDGSFSFDYTDFDKWVTFNRTLGLGDKIVAYSLVPWTNSIRYFDERHQTYKVLDVQVGTTAYEIVWRMFLKDFMCHVEEKGWKDFIYIGIDERGFHEQAFDLIESVVGDDGLPFKIAGAMDSFVSKKPLAMRVTDLTVGSVAIKAYLTEFENLIKEREKLNLRTTMYTCTGHIPGNFSLSDPGESYWTMLYAASVGVKGYLRWAYDSWVENPLEDTTHNAFEAGDTFLIFPDERTAPHPRSKSSLRLEKLAEGVRDVNKILMLKKIAPIYENHINLLLKTIKPTYEHHSLYLTEKGKKELAEDMREFKQKLHDVADEIIEYLNNIL</sequence>
<reference evidence="5" key="1">
    <citation type="submission" date="2016-12" db="EMBL/GenBank/DDBJ databases">
        <authorList>
            <person name="Gulvik C.A."/>
        </authorList>
    </citation>
    <scope>NUCLEOTIDE SEQUENCE [LARGE SCALE GENOMIC DNA]</scope>
    <source>
        <strain evidence="5">NED12-00049-6B</strain>
    </source>
</reference>
<evidence type="ECO:0000313" key="5">
    <source>
        <dbReference type="Proteomes" id="UP000186890"/>
    </source>
</evidence>
<gene>
    <name evidence="4" type="ORF">BU202_08840</name>
</gene>
<dbReference type="AlphaFoldDB" id="A0A1Q8E5W8"/>
<dbReference type="Proteomes" id="UP000186890">
    <property type="component" value="Unassembled WGS sequence"/>
</dbReference>
<dbReference type="Pfam" id="PF22680">
    <property type="entry name" value="Glyco_hydro_123_N_2"/>
    <property type="match status" value="1"/>
</dbReference>
<evidence type="ECO:0000256" key="1">
    <source>
        <dbReference type="SAM" id="Coils"/>
    </source>
</evidence>
<feature type="coiled-coil region" evidence="1">
    <location>
        <begin position="575"/>
        <end position="602"/>
    </location>
</feature>